<sequence>MAINEAIEPRVGALRRAIAAWTSALRIGWPLYLLELKARKRRHWIGLVWIFAPLLVVLAIGFGIEATRWGGRAIAVGMPYPVYIVTGLTFWQAFADAVLMPLRQFTGFRPELARGRMTVEQAIVVGLFDLAFATLLRAIFLLALLPWLGVSISSSVIALPMVFIGLVGAGLAIGVFAALPGLLIDDVGRALGIALALGMLASPVFYRTHTLDLLAWNPLAPWIDTARASVTGQPVDVATITWGLLAVVISLLLAAAWLRLAHRHFLAPLA</sequence>
<accession>A0A5C6UMT1</accession>
<evidence type="ECO:0000256" key="4">
    <source>
        <dbReference type="SAM" id="Phobius"/>
    </source>
</evidence>
<dbReference type="OrthoDB" id="9786910at2"/>
<dbReference type="Proteomes" id="UP000321129">
    <property type="component" value="Unassembled WGS sequence"/>
</dbReference>
<comment type="similarity">
    <text evidence="2">Belongs to the ABC-2 integral membrane protein family.</text>
</comment>
<feature type="transmembrane region" description="Helical" evidence="4">
    <location>
        <begin position="82"/>
        <end position="102"/>
    </location>
</feature>
<evidence type="ECO:0000256" key="2">
    <source>
        <dbReference type="ARBA" id="ARBA00007783"/>
    </source>
</evidence>
<comment type="caution">
    <text evidence="5">The sequence shown here is derived from an EMBL/GenBank/DDBJ whole genome shotgun (WGS) entry which is preliminary data.</text>
</comment>
<dbReference type="AlphaFoldDB" id="A0A5C6UMT1"/>
<dbReference type="PANTHER" id="PTHR30413:SF8">
    <property type="entry name" value="TRANSPORT PERMEASE PROTEIN"/>
    <property type="match status" value="1"/>
</dbReference>
<evidence type="ECO:0000256" key="3">
    <source>
        <dbReference type="ARBA" id="ARBA00022448"/>
    </source>
</evidence>
<evidence type="ECO:0000313" key="5">
    <source>
        <dbReference type="EMBL" id="TXC74347.1"/>
    </source>
</evidence>
<name>A0A5C6UMT1_9SPHN</name>
<gene>
    <name evidence="5" type="ORF">FSZ31_06530</name>
</gene>
<feature type="transmembrane region" description="Helical" evidence="4">
    <location>
        <begin position="190"/>
        <end position="206"/>
    </location>
</feature>
<keyword evidence="3" id="KW-0813">Transport</keyword>
<dbReference type="GO" id="GO:0015920">
    <property type="term" value="P:lipopolysaccharide transport"/>
    <property type="evidence" value="ECO:0007669"/>
    <property type="project" value="TreeGrafter"/>
</dbReference>
<feature type="transmembrane region" description="Helical" evidence="4">
    <location>
        <begin position="157"/>
        <end position="183"/>
    </location>
</feature>
<reference evidence="5 6" key="1">
    <citation type="submission" date="2019-08" db="EMBL/GenBank/DDBJ databases">
        <title>Sphingorhabdus soil sp. nov., isolated from arctic soil.</title>
        <authorList>
            <person name="Liu Y."/>
        </authorList>
    </citation>
    <scope>NUCLEOTIDE SEQUENCE [LARGE SCALE GENOMIC DNA]</scope>
    <source>
        <strain evidence="5 6">D-2Q-5-6</strain>
    </source>
</reference>
<evidence type="ECO:0000256" key="1">
    <source>
        <dbReference type="ARBA" id="ARBA00004429"/>
    </source>
</evidence>
<dbReference type="GO" id="GO:0005886">
    <property type="term" value="C:plasma membrane"/>
    <property type="evidence" value="ECO:0007669"/>
    <property type="project" value="UniProtKB-SubCell"/>
</dbReference>
<organism evidence="5 6">
    <name type="scientific">Flavisphingopyxis soli</name>
    <dbReference type="NCBI Taxonomy" id="2601267"/>
    <lineage>
        <taxon>Bacteria</taxon>
        <taxon>Pseudomonadati</taxon>
        <taxon>Pseudomonadota</taxon>
        <taxon>Alphaproteobacteria</taxon>
        <taxon>Sphingomonadales</taxon>
        <taxon>Sphingopyxidaceae</taxon>
        <taxon>Flavisphingopyxis</taxon>
    </lineage>
</organism>
<evidence type="ECO:0008006" key="7">
    <source>
        <dbReference type="Google" id="ProtNLM"/>
    </source>
</evidence>
<keyword evidence="4" id="KW-0472">Membrane</keyword>
<keyword evidence="4" id="KW-0812">Transmembrane</keyword>
<dbReference type="RefSeq" id="WP_147122409.1">
    <property type="nucleotide sequence ID" value="NZ_VOPY01000001.1"/>
</dbReference>
<evidence type="ECO:0000313" key="6">
    <source>
        <dbReference type="Proteomes" id="UP000321129"/>
    </source>
</evidence>
<feature type="transmembrane region" description="Helical" evidence="4">
    <location>
        <begin position="123"/>
        <end position="145"/>
    </location>
</feature>
<keyword evidence="4" id="KW-1133">Transmembrane helix</keyword>
<comment type="subcellular location">
    <subcellularLocation>
        <location evidence="1">Cell inner membrane</location>
        <topology evidence="1">Multi-pass membrane protein</topology>
    </subcellularLocation>
</comment>
<protein>
    <recommendedName>
        <fullName evidence="7">ABC transporter permease</fullName>
    </recommendedName>
</protein>
<dbReference type="PANTHER" id="PTHR30413">
    <property type="entry name" value="INNER MEMBRANE TRANSPORT PERMEASE"/>
    <property type="match status" value="1"/>
</dbReference>
<feature type="transmembrane region" description="Helical" evidence="4">
    <location>
        <begin position="240"/>
        <end position="260"/>
    </location>
</feature>
<dbReference type="EMBL" id="VOPY01000001">
    <property type="protein sequence ID" value="TXC74347.1"/>
    <property type="molecule type" value="Genomic_DNA"/>
</dbReference>
<feature type="transmembrane region" description="Helical" evidence="4">
    <location>
        <begin position="44"/>
        <end position="62"/>
    </location>
</feature>
<proteinExistence type="inferred from homology"/>
<keyword evidence="6" id="KW-1185">Reference proteome</keyword>